<sequence>MGRHSSTMVVRTNLKVHRSYRTVQTDILQSHPTTTTTKTIGFPHGAESGGFRSAAADPRSDPRRFELRTGRPGSHRRRSRMTTSWRSCRHWQRNRRHHRSSIHHRWSNRRHPGCNRHRHHHRLRGCSHRRCFLHVHRMDGYSCTAMVVPQRQRRPVRQTPKTRQSCSFHLR</sequence>
<reference evidence="2" key="1">
    <citation type="submission" date="2020-05" db="UniProtKB">
        <authorList>
            <consortium name="EnsemblMetazoa"/>
        </authorList>
    </citation>
    <scope>IDENTIFICATION</scope>
    <source>
        <strain evidence="2">FUMOZ</strain>
    </source>
</reference>
<accession>A0A182S479</accession>
<name>A0A182S479_ANOFN</name>
<evidence type="ECO:0000313" key="2">
    <source>
        <dbReference type="EnsemblMetazoa" id="AFUN015198-PB"/>
    </source>
</evidence>
<proteinExistence type="predicted"/>
<dbReference type="EnsemblMetazoa" id="AFUN015198-RA">
    <property type="protein sequence ID" value="AFUN015198-PA"/>
    <property type="gene ID" value="AFUN015198"/>
</dbReference>
<dbReference type="AlphaFoldDB" id="A0A182S479"/>
<feature type="region of interest" description="Disordered" evidence="1">
    <location>
        <begin position="33"/>
        <end position="81"/>
    </location>
</feature>
<dbReference type="VEuPathDB" id="VectorBase:AFUN015198"/>
<feature type="region of interest" description="Disordered" evidence="1">
    <location>
        <begin position="152"/>
        <end position="171"/>
    </location>
</feature>
<evidence type="ECO:0000256" key="1">
    <source>
        <dbReference type="SAM" id="MobiDB-lite"/>
    </source>
</evidence>
<feature type="compositionally biased region" description="Basic and acidic residues" evidence="1">
    <location>
        <begin position="58"/>
        <end position="69"/>
    </location>
</feature>
<dbReference type="EnsemblMetazoa" id="AFUN015198-RB">
    <property type="protein sequence ID" value="AFUN015198-PB"/>
    <property type="gene ID" value="AFUN015198"/>
</dbReference>
<organism evidence="2">
    <name type="scientific">Anopheles funestus</name>
    <name type="common">African malaria mosquito</name>
    <dbReference type="NCBI Taxonomy" id="62324"/>
    <lineage>
        <taxon>Eukaryota</taxon>
        <taxon>Metazoa</taxon>
        <taxon>Ecdysozoa</taxon>
        <taxon>Arthropoda</taxon>
        <taxon>Hexapoda</taxon>
        <taxon>Insecta</taxon>
        <taxon>Pterygota</taxon>
        <taxon>Neoptera</taxon>
        <taxon>Endopterygota</taxon>
        <taxon>Diptera</taxon>
        <taxon>Nematocera</taxon>
        <taxon>Culicoidea</taxon>
        <taxon>Culicidae</taxon>
        <taxon>Anophelinae</taxon>
        <taxon>Anopheles</taxon>
    </lineage>
</organism>
<protein>
    <submittedName>
        <fullName evidence="2">Uncharacterized protein</fullName>
    </submittedName>
</protein>